<dbReference type="OrthoDB" id="9049620at2759"/>
<dbReference type="PANTHER" id="PTHR10131:SF94">
    <property type="entry name" value="TNF RECEPTOR-ASSOCIATED FACTOR 4"/>
    <property type="match status" value="1"/>
</dbReference>
<dbReference type="InterPro" id="IPR049548">
    <property type="entry name" value="Sina-like_RING"/>
</dbReference>
<dbReference type="Gene3D" id="3.30.40.10">
    <property type="entry name" value="Zinc/RING finger domain, C3HC4 (zinc finger)"/>
    <property type="match status" value="3"/>
</dbReference>
<keyword evidence="4 8" id="KW-0479">Metal-binding</keyword>
<keyword evidence="12" id="KW-1185">Reference proteome</keyword>
<dbReference type="GO" id="GO:0008270">
    <property type="term" value="F:zinc ion binding"/>
    <property type="evidence" value="ECO:0007669"/>
    <property type="project" value="UniProtKB-KW"/>
</dbReference>
<dbReference type="PROSITE" id="PS50089">
    <property type="entry name" value="ZF_RING_2"/>
    <property type="match status" value="1"/>
</dbReference>
<evidence type="ECO:0000256" key="5">
    <source>
        <dbReference type="ARBA" id="ARBA00022737"/>
    </source>
</evidence>
<dbReference type="SUPFAM" id="SSF57850">
    <property type="entry name" value="RING/U-box"/>
    <property type="match status" value="1"/>
</dbReference>
<sequence>MSNRNQIEALTIEQRVACQSDIDVLTCSICLSLMTAPVKQCTVGHNGCGSCMDEVASTIGTCPQCRIPISNGRLLRSTDVNKILLSLKIHCVNHFIYDRESNKWEKNSKGCPVITTVEKSDNHQSTCKYNLVKCPFQGCNVNLFENEMASHIAQCQYQEKIPCPFGPNGTKPEVDQHIRNLLSNHIRINQERMEDIFFDLHQQITTSIELSLEINRNVFSNFLF</sequence>
<evidence type="ECO:0000256" key="4">
    <source>
        <dbReference type="ARBA" id="ARBA00022723"/>
    </source>
</evidence>
<evidence type="ECO:0000313" key="11">
    <source>
        <dbReference type="EMBL" id="EGG22017.1"/>
    </source>
</evidence>
<evidence type="ECO:0000256" key="1">
    <source>
        <dbReference type="ARBA" id="ARBA00003051"/>
    </source>
</evidence>
<dbReference type="InterPro" id="IPR001293">
    <property type="entry name" value="Znf_TRAF"/>
</dbReference>
<dbReference type="PROSITE" id="PS50145">
    <property type="entry name" value="ZF_TRAF"/>
    <property type="match status" value="1"/>
</dbReference>
<evidence type="ECO:0008006" key="13">
    <source>
        <dbReference type="Google" id="ProtNLM"/>
    </source>
</evidence>
<comment type="function">
    <text evidence="1">Probable adapter protein and signal transducer that links members of the tumor necrosis factor receptor family to different signaling pathways by association with the receptor cytoplasmic domain and kinases.</text>
</comment>
<proteinExistence type="predicted"/>
<dbReference type="Pfam" id="PF02176">
    <property type="entry name" value="zf-TRAF"/>
    <property type="match status" value="1"/>
</dbReference>
<dbReference type="InterPro" id="IPR013083">
    <property type="entry name" value="Znf_RING/FYVE/PHD"/>
</dbReference>
<dbReference type="KEGG" id="dfa:DFA_01906"/>
<evidence type="ECO:0000256" key="3">
    <source>
        <dbReference type="ARBA" id="ARBA00022490"/>
    </source>
</evidence>
<feature type="zinc finger region" description="TRAF-type" evidence="8">
    <location>
        <begin position="123"/>
        <end position="174"/>
    </location>
</feature>
<keyword evidence="7 8" id="KW-0862">Zinc</keyword>
<dbReference type="InterPro" id="IPR001841">
    <property type="entry name" value="Znf_RING"/>
</dbReference>
<dbReference type="EMBL" id="GL883010">
    <property type="protein sequence ID" value="EGG22017.1"/>
    <property type="molecule type" value="Genomic_DNA"/>
</dbReference>
<name>F4PQQ9_CACFS</name>
<dbReference type="Proteomes" id="UP000007797">
    <property type="component" value="Unassembled WGS sequence"/>
</dbReference>
<dbReference type="AlphaFoldDB" id="F4PQQ9"/>
<accession>F4PQQ9</accession>
<evidence type="ECO:0000256" key="8">
    <source>
        <dbReference type="PROSITE-ProRule" id="PRU00207"/>
    </source>
</evidence>
<evidence type="ECO:0000259" key="10">
    <source>
        <dbReference type="PROSITE" id="PS50145"/>
    </source>
</evidence>
<keyword evidence="5" id="KW-0677">Repeat</keyword>
<feature type="domain" description="TRAF-type" evidence="10">
    <location>
        <begin position="123"/>
        <end position="174"/>
    </location>
</feature>
<dbReference type="Pfam" id="PF21362">
    <property type="entry name" value="Sina_RING"/>
    <property type="match status" value="1"/>
</dbReference>
<dbReference type="STRING" id="1054147.F4PQQ9"/>
<evidence type="ECO:0000259" key="9">
    <source>
        <dbReference type="PROSITE" id="PS50089"/>
    </source>
</evidence>
<dbReference type="GeneID" id="14872753"/>
<feature type="domain" description="RING-type" evidence="9">
    <location>
        <begin position="27"/>
        <end position="66"/>
    </location>
</feature>
<evidence type="ECO:0000256" key="6">
    <source>
        <dbReference type="ARBA" id="ARBA00022771"/>
    </source>
</evidence>
<dbReference type="SUPFAM" id="SSF49599">
    <property type="entry name" value="TRAF domain-like"/>
    <property type="match status" value="1"/>
</dbReference>
<keyword evidence="6 8" id="KW-0863">Zinc-finger</keyword>
<reference evidence="12" key="1">
    <citation type="journal article" date="2011" name="Genome Res.">
        <title>Phylogeny-wide analysis of social amoeba genomes highlights ancient origins for complex intercellular communication.</title>
        <authorList>
            <person name="Heidel A.J."/>
            <person name="Lawal H.M."/>
            <person name="Felder M."/>
            <person name="Schilde C."/>
            <person name="Helps N.R."/>
            <person name="Tunggal B."/>
            <person name="Rivero F."/>
            <person name="John U."/>
            <person name="Schleicher M."/>
            <person name="Eichinger L."/>
            <person name="Platzer M."/>
            <person name="Noegel A.A."/>
            <person name="Schaap P."/>
            <person name="Gloeckner G."/>
        </authorList>
    </citation>
    <scope>NUCLEOTIDE SEQUENCE [LARGE SCALE GENOMIC DNA]</scope>
    <source>
        <strain evidence="12">SH3</strain>
    </source>
</reference>
<organism evidence="11 12">
    <name type="scientific">Cavenderia fasciculata</name>
    <name type="common">Slime mold</name>
    <name type="synonym">Dictyostelium fasciculatum</name>
    <dbReference type="NCBI Taxonomy" id="261658"/>
    <lineage>
        <taxon>Eukaryota</taxon>
        <taxon>Amoebozoa</taxon>
        <taxon>Evosea</taxon>
        <taxon>Eumycetozoa</taxon>
        <taxon>Dictyostelia</taxon>
        <taxon>Acytosteliales</taxon>
        <taxon>Cavenderiaceae</taxon>
        <taxon>Cavenderia</taxon>
    </lineage>
</organism>
<comment type="subcellular location">
    <subcellularLocation>
        <location evidence="2">Cytoplasm</location>
    </subcellularLocation>
</comment>
<dbReference type="RefSeq" id="XP_004359868.1">
    <property type="nucleotide sequence ID" value="XM_004359811.1"/>
</dbReference>
<dbReference type="PANTHER" id="PTHR10131">
    <property type="entry name" value="TNF RECEPTOR ASSOCIATED FACTOR"/>
    <property type="match status" value="1"/>
</dbReference>
<gene>
    <name evidence="11" type="ORF">DFA_01906</name>
</gene>
<keyword evidence="3" id="KW-0963">Cytoplasm</keyword>
<evidence type="ECO:0000256" key="2">
    <source>
        <dbReference type="ARBA" id="ARBA00004496"/>
    </source>
</evidence>
<dbReference type="GO" id="GO:0005737">
    <property type="term" value="C:cytoplasm"/>
    <property type="evidence" value="ECO:0007669"/>
    <property type="project" value="UniProtKB-SubCell"/>
</dbReference>
<evidence type="ECO:0000256" key="7">
    <source>
        <dbReference type="ARBA" id="ARBA00022833"/>
    </source>
</evidence>
<evidence type="ECO:0000313" key="12">
    <source>
        <dbReference type="Proteomes" id="UP000007797"/>
    </source>
</evidence>
<protein>
    <recommendedName>
        <fullName evidence="13">RING-type domain-containing protein</fullName>
    </recommendedName>
</protein>